<keyword evidence="2" id="KW-1185">Reference proteome</keyword>
<accession>A0A1I0PDD5</accession>
<dbReference type="RefSeq" id="WP_089668800.1">
    <property type="nucleotide sequence ID" value="NZ_FOJA01000001.1"/>
</dbReference>
<dbReference type="EMBL" id="FOJA01000001">
    <property type="protein sequence ID" value="SEW12226.1"/>
    <property type="molecule type" value="Genomic_DNA"/>
</dbReference>
<dbReference type="STRING" id="355548.SAMN04487945_1599"/>
<proteinExistence type="predicted"/>
<name>A0A1I0PDD5_9EURY</name>
<protein>
    <submittedName>
        <fullName evidence="1">Uncharacterized protein</fullName>
    </submittedName>
</protein>
<organism evidence="1 2">
    <name type="scientific">Halobacterium jilantaiense</name>
    <dbReference type="NCBI Taxonomy" id="355548"/>
    <lineage>
        <taxon>Archaea</taxon>
        <taxon>Methanobacteriati</taxon>
        <taxon>Methanobacteriota</taxon>
        <taxon>Stenosarchaea group</taxon>
        <taxon>Halobacteria</taxon>
        <taxon>Halobacteriales</taxon>
        <taxon>Halobacteriaceae</taxon>
        <taxon>Halobacterium</taxon>
    </lineage>
</organism>
<dbReference type="OrthoDB" id="251112at2157"/>
<dbReference type="AlphaFoldDB" id="A0A1I0PDD5"/>
<reference evidence="1 2" key="1">
    <citation type="submission" date="2016-10" db="EMBL/GenBank/DDBJ databases">
        <authorList>
            <person name="de Groot N.N."/>
        </authorList>
    </citation>
    <scope>NUCLEOTIDE SEQUENCE [LARGE SCALE GENOMIC DNA]</scope>
    <source>
        <strain evidence="1 2">CGMCC 1.5337</strain>
    </source>
</reference>
<evidence type="ECO:0000313" key="2">
    <source>
        <dbReference type="Proteomes" id="UP000198518"/>
    </source>
</evidence>
<sequence length="114" mass="12885">MQPVWDDDGVSAAFADAFETWVDRVGGEVVENDADRVRAEFPATDEQMMTGVGVYAANGRHMLRFETVREELELKMLTRFEVADDQLIVQSDKGSRTFSFDGGDGEWRVEKHPI</sequence>
<evidence type="ECO:0000313" key="1">
    <source>
        <dbReference type="EMBL" id="SEW12226.1"/>
    </source>
</evidence>
<dbReference type="Proteomes" id="UP000198518">
    <property type="component" value="Unassembled WGS sequence"/>
</dbReference>
<gene>
    <name evidence="1" type="ORF">SAMN04487945_1599</name>
</gene>